<protein>
    <submittedName>
        <fullName evidence="7">ABC transporter permease</fullName>
    </submittedName>
</protein>
<feature type="transmembrane region" description="Helical" evidence="5">
    <location>
        <begin position="129"/>
        <end position="149"/>
    </location>
</feature>
<name>A0A2N8PRV0_ENTAV</name>
<evidence type="ECO:0000313" key="7">
    <source>
        <dbReference type="EMBL" id="RVU92930.1"/>
    </source>
</evidence>
<evidence type="ECO:0000256" key="3">
    <source>
        <dbReference type="ARBA" id="ARBA00022989"/>
    </source>
</evidence>
<keyword evidence="4 5" id="KW-0472">Membrane</keyword>
<gene>
    <name evidence="7" type="ORF">EK398_20895</name>
</gene>
<feature type="transmembrane region" description="Helical" evidence="5">
    <location>
        <begin position="208"/>
        <end position="229"/>
    </location>
</feature>
<reference evidence="7 8" key="1">
    <citation type="submission" date="2018-12" db="EMBL/GenBank/DDBJ databases">
        <title>A novel vanA-carrying plasmid in a clinical isolate of Enterococcus avium.</title>
        <authorList>
            <person name="Bernasconi O.J."/>
            <person name="Luzzaro F."/>
            <person name="Endimiani A."/>
        </authorList>
    </citation>
    <scope>NUCLEOTIDE SEQUENCE [LARGE SCALE GENOMIC DNA]</scope>
    <source>
        <strain evidence="7 8">LC0559/18</strain>
    </source>
</reference>
<organism evidence="7 8">
    <name type="scientific">Enterococcus avium</name>
    <name type="common">Streptococcus avium</name>
    <dbReference type="NCBI Taxonomy" id="33945"/>
    <lineage>
        <taxon>Bacteria</taxon>
        <taxon>Bacillati</taxon>
        <taxon>Bacillota</taxon>
        <taxon>Bacilli</taxon>
        <taxon>Lactobacillales</taxon>
        <taxon>Enterococcaceae</taxon>
        <taxon>Enterococcus</taxon>
    </lineage>
</organism>
<dbReference type="EMBL" id="RYZS01000002">
    <property type="protein sequence ID" value="RVU92930.1"/>
    <property type="molecule type" value="Genomic_DNA"/>
</dbReference>
<keyword evidence="3 5" id="KW-1133">Transmembrane helix</keyword>
<sequence>MIAMFRNDWARTWQNKARLFVMLGLILISILLAIFVGGKGNFSTKIGLIGGSEQEIVSDTVKIDRLSQKPEASALALGTYDAIVDMRSGTPVITTFKGEEYKKELMKYLKNPQSIRDNRKNEGGIGSKIIGYMLMFVLMSSVTNMLLFSEDKEKHIMERIITTPVSFFKLFANYSLFSWLLLFIPNSLILASISLLGFTDIVFSVSNYLILIGLIACFGVSFSICNASFFQVADTATMLGSMIMMITTILSGSFFSLDNGNKFFNHLIHWLPQKQFLELVKNIEAGQSYGDNFQRVLYLIGISAVLMIVAIFKTRKEYVRN</sequence>
<dbReference type="PANTHER" id="PTHR43077:SF10">
    <property type="entry name" value="TRANSPORT PERMEASE PROTEIN"/>
    <property type="match status" value="1"/>
</dbReference>
<keyword evidence="2 5" id="KW-0812">Transmembrane</keyword>
<evidence type="ECO:0000256" key="2">
    <source>
        <dbReference type="ARBA" id="ARBA00022692"/>
    </source>
</evidence>
<evidence type="ECO:0000256" key="5">
    <source>
        <dbReference type="SAM" id="Phobius"/>
    </source>
</evidence>
<dbReference type="Proteomes" id="UP000288388">
    <property type="component" value="Unassembled WGS sequence"/>
</dbReference>
<proteinExistence type="predicted"/>
<dbReference type="GO" id="GO:0016020">
    <property type="term" value="C:membrane"/>
    <property type="evidence" value="ECO:0007669"/>
    <property type="project" value="UniProtKB-SubCell"/>
</dbReference>
<feature type="domain" description="ABC-2 type transporter transmembrane" evidence="6">
    <location>
        <begin position="123"/>
        <end position="312"/>
    </location>
</feature>
<accession>A0A2N8PRV0</accession>
<evidence type="ECO:0000256" key="4">
    <source>
        <dbReference type="ARBA" id="ARBA00023136"/>
    </source>
</evidence>
<dbReference type="InterPro" id="IPR013525">
    <property type="entry name" value="ABC2_TM"/>
</dbReference>
<feature type="transmembrane region" description="Helical" evidence="5">
    <location>
        <begin position="20"/>
        <end position="38"/>
    </location>
</feature>
<feature type="transmembrane region" description="Helical" evidence="5">
    <location>
        <begin position="236"/>
        <end position="257"/>
    </location>
</feature>
<dbReference type="PANTHER" id="PTHR43077">
    <property type="entry name" value="TRANSPORT PERMEASE YVFS-RELATED"/>
    <property type="match status" value="1"/>
</dbReference>
<evidence type="ECO:0000256" key="1">
    <source>
        <dbReference type="ARBA" id="ARBA00004141"/>
    </source>
</evidence>
<feature type="transmembrane region" description="Helical" evidence="5">
    <location>
        <begin position="296"/>
        <end position="312"/>
    </location>
</feature>
<dbReference type="RefSeq" id="WP_102872845.1">
    <property type="nucleotide sequence ID" value="NZ_JAYEYR010000010.1"/>
</dbReference>
<comment type="caution">
    <text evidence="7">The sequence shown here is derived from an EMBL/GenBank/DDBJ whole genome shotgun (WGS) entry which is preliminary data.</text>
</comment>
<evidence type="ECO:0000313" key="8">
    <source>
        <dbReference type="Proteomes" id="UP000288388"/>
    </source>
</evidence>
<dbReference type="InterPro" id="IPR051328">
    <property type="entry name" value="T7SS_ABC-Transporter"/>
</dbReference>
<dbReference type="Pfam" id="PF12698">
    <property type="entry name" value="ABC2_membrane_3"/>
    <property type="match status" value="1"/>
</dbReference>
<evidence type="ECO:0000259" key="6">
    <source>
        <dbReference type="Pfam" id="PF12698"/>
    </source>
</evidence>
<dbReference type="GO" id="GO:0140359">
    <property type="term" value="F:ABC-type transporter activity"/>
    <property type="evidence" value="ECO:0007669"/>
    <property type="project" value="InterPro"/>
</dbReference>
<feature type="transmembrane region" description="Helical" evidence="5">
    <location>
        <begin position="170"/>
        <end position="196"/>
    </location>
</feature>
<dbReference type="AlphaFoldDB" id="A0A2N8PRV0"/>
<comment type="subcellular location">
    <subcellularLocation>
        <location evidence="1">Membrane</location>
        <topology evidence="1">Multi-pass membrane protein</topology>
    </subcellularLocation>
</comment>